<dbReference type="EMBL" id="FN595242">
    <property type="protein sequence ID" value="CBI22520.3"/>
    <property type="molecule type" value="Genomic_DNA"/>
</dbReference>
<dbReference type="Proteomes" id="UP000009183">
    <property type="component" value="Chromosome 3"/>
</dbReference>
<evidence type="ECO:0000313" key="2">
    <source>
        <dbReference type="Proteomes" id="UP000009183"/>
    </source>
</evidence>
<proteinExistence type="predicted"/>
<dbReference type="HOGENOM" id="CLU_2241559_0_0_1"/>
<organism evidence="1 2">
    <name type="scientific">Vitis vinifera</name>
    <name type="common">Grape</name>
    <dbReference type="NCBI Taxonomy" id="29760"/>
    <lineage>
        <taxon>Eukaryota</taxon>
        <taxon>Viridiplantae</taxon>
        <taxon>Streptophyta</taxon>
        <taxon>Embryophyta</taxon>
        <taxon>Tracheophyta</taxon>
        <taxon>Spermatophyta</taxon>
        <taxon>Magnoliopsida</taxon>
        <taxon>eudicotyledons</taxon>
        <taxon>Gunneridae</taxon>
        <taxon>Pentapetalae</taxon>
        <taxon>rosids</taxon>
        <taxon>Vitales</taxon>
        <taxon>Vitaceae</taxon>
        <taxon>Viteae</taxon>
        <taxon>Vitis</taxon>
    </lineage>
</organism>
<accession>D7SXX0</accession>
<dbReference type="InParanoid" id="D7SXX0"/>
<dbReference type="PaxDb" id="29760-VIT_03s0091g00090.t01"/>
<gene>
    <name evidence="1" type="ordered locus">VIT_03s0091g00090</name>
</gene>
<sequence length="105" mass="12054">MHHIIYYNSELTWLFSMKSSNFRTEYLILVVGGEQIPLQTHFGECYSSPGTSQSQTRNITPVPLVPLARLHPVRWCIPCLKSHKIYNACNQSSRDLEIKSCNTNL</sequence>
<protein>
    <submittedName>
        <fullName evidence="1">Uncharacterized protein</fullName>
    </submittedName>
</protein>
<name>D7SXX0_VITVI</name>
<dbReference type="AlphaFoldDB" id="D7SXX0"/>
<keyword evidence="2" id="KW-1185">Reference proteome</keyword>
<evidence type="ECO:0000313" key="1">
    <source>
        <dbReference type="EMBL" id="CBI22520.3"/>
    </source>
</evidence>
<reference evidence="2" key="1">
    <citation type="journal article" date="2007" name="Nature">
        <title>The grapevine genome sequence suggests ancestral hexaploidization in major angiosperm phyla.</title>
        <authorList>
            <consortium name="The French-Italian Public Consortium for Grapevine Genome Characterization."/>
            <person name="Jaillon O."/>
            <person name="Aury J.-M."/>
            <person name="Noel B."/>
            <person name="Policriti A."/>
            <person name="Clepet C."/>
            <person name="Casagrande A."/>
            <person name="Choisne N."/>
            <person name="Aubourg S."/>
            <person name="Vitulo N."/>
            <person name="Jubin C."/>
            <person name="Vezzi A."/>
            <person name="Legeai F."/>
            <person name="Hugueney P."/>
            <person name="Dasilva C."/>
            <person name="Horner D."/>
            <person name="Mica E."/>
            <person name="Jublot D."/>
            <person name="Poulain J."/>
            <person name="Bruyere C."/>
            <person name="Billault A."/>
            <person name="Segurens B."/>
            <person name="Gouyvenoux M."/>
            <person name="Ugarte E."/>
            <person name="Cattonaro F."/>
            <person name="Anthouard V."/>
            <person name="Vico V."/>
            <person name="Del Fabbro C."/>
            <person name="Alaux M."/>
            <person name="Di Gaspero G."/>
            <person name="Dumas V."/>
            <person name="Felice N."/>
            <person name="Paillard S."/>
            <person name="Juman I."/>
            <person name="Moroldo M."/>
            <person name="Scalabrin S."/>
            <person name="Canaguier A."/>
            <person name="Le Clainche I."/>
            <person name="Malacrida G."/>
            <person name="Durand E."/>
            <person name="Pesole G."/>
            <person name="Laucou V."/>
            <person name="Chatelet P."/>
            <person name="Merdinoglu D."/>
            <person name="Delledonne M."/>
            <person name="Pezzotti M."/>
            <person name="Lecharny A."/>
            <person name="Scarpelli C."/>
            <person name="Artiguenave F."/>
            <person name="Pe M.E."/>
            <person name="Valle G."/>
            <person name="Morgante M."/>
            <person name="Caboche M."/>
            <person name="Adam-Blondon A.-F."/>
            <person name="Weissenbach J."/>
            <person name="Quetier F."/>
            <person name="Wincker P."/>
        </authorList>
    </citation>
    <scope>NUCLEOTIDE SEQUENCE [LARGE SCALE GENOMIC DNA]</scope>
    <source>
        <strain evidence="2">cv. Pinot noir / PN40024</strain>
    </source>
</reference>